<dbReference type="PRINTS" id="PR00144">
    <property type="entry name" value="DALDHYDRTASE"/>
</dbReference>
<dbReference type="PANTHER" id="PTHR11458:SF0">
    <property type="entry name" value="DELTA-AMINOLEVULINIC ACID DEHYDRATASE"/>
    <property type="match status" value="1"/>
</dbReference>
<dbReference type="FunFam" id="3.20.20.70:FF:000019">
    <property type="entry name" value="Delta-aminolevulinic acid dehydratase"/>
    <property type="match status" value="1"/>
</dbReference>
<dbReference type="GO" id="GO:0008270">
    <property type="term" value="F:zinc ion binding"/>
    <property type="evidence" value="ECO:0007669"/>
    <property type="project" value="TreeGrafter"/>
</dbReference>
<dbReference type="SMART" id="SM01004">
    <property type="entry name" value="ALAD"/>
    <property type="match status" value="1"/>
</dbReference>
<evidence type="ECO:0000256" key="3">
    <source>
        <dbReference type="ARBA" id="ARBA00012053"/>
    </source>
</evidence>
<dbReference type="Gene3D" id="3.20.20.70">
    <property type="entry name" value="Aldolase class I"/>
    <property type="match status" value="1"/>
</dbReference>
<dbReference type="CDD" id="cd00384">
    <property type="entry name" value="ALAD_PBGS"/>
    <property type="match status" value="1"/>
</dbReference>
<evidence type="ECO:0000256" key="1">
    <source>
        <dbReference type="ARBA" id="ARBA00004694"/>
    </source>
</evidence>
<protein>
    <recommendedName>
        <fullName evidence="4">Delta-aminolevulinic acid dehydratase</fullName>
        <ecNumber evidence="3">4.2.1.24</ecNumber>
    </recommendedName>
    <alternativeName>
        <fullName evidence="8">Porphobilinogen synthase</fullName>
    </alternativeName>
</protein>
<dbReference type="EMBL" id="CAFBQW010000136">
    <property type="protein sequence ID" value="CAB5067481.1"/>
    <property type="molecule type" value="Genomic_DNA"/>
</dbReference>
<evidence type="ECO:0000256" key="5">
    <source>
        <dbReference type="ARBA" id="ARBA00023133"/>
    </source>
</evidence>
<accession>A0A6J6QGC6</accession>
<dbReference type="Pfam" id="PF00490">
    <property type="entry name" value="ALAD"/>
    <property type="match status" value="1"/>
</dbReference>
<evidence type="ECO:0000256" key="7">
    <source>
        <dbReference type="ARBA" id="ARBA00023244"/>
    </source>
</evidence>
<evidence type="ECO:0000313" key="10">
    <source>
        <dbReference type="EMBL" id="CAB4710851.1"/>
    </source>
</evidence>
<dbReference type="NCBIfam" id="NF006762">
    <property type="entry name" value="PRK09283.1"/>
    <property type="match status" value="1"/>
</dbReference>
<organism evidence="10">
    <name type="scientific">freshwater metagenome</name>
    <dbReference type="NCBI Taxonomy" id="449393"/>
    <lineage>
        <taxon>unclassified sequences</taxon>
        <taxon>metagenomes</taxon>
        <taxon>ecological metagenomes</taxon>
    </lineage>
</organism>
<gene>
    <name evidence="10" type="ORF">UFOPK2582_01417</name>
    <name evidence="11" type="ORF">UFOPK4354_01219</name>
</gene>
<dbReference type="PROSITE" id="PS00169">
    <property type="entry name" value="D_ALA_DEHYDRATASE"/>
    <property type="match status" value="1"/>
</dbReference>
<dbReference type="AlphaFoldDB" id="A0A6J6QGC6"/>
<evidence type="ECO:0000313" key="11">
    <source>
        <dbReference type="EMBL" id="CAB5067481.1"/>
    </source>
</evidence>
<dbReference type="PANTHER" id="PTHR11458">
    <property type="entry name" value="DELTA-AMINOLEVULINIC ACID DEHYDRATASE"/>
    <property type="match status" value="1"/>
</dbReference>
<proteinExistence type="inferred from homology"/>
<dbReference type="GO" id="GO:0006782">
    <property type="term" value="P:protoporphyrinogen IX biosynthetic process"/>
    <property type="evidence" value="ECO:0007669"/>
    <property type="project" value="UniProtKB-UniPathway"/>
</dbReference>
<name>A0A6J6QGC6_9ZZZZ</name>
<dbReference type="GO" id="GO:0004655">
    <property type="term" value="F:porphobilinogen synthase activity"/>
    <property type="evidence" value="ECO:0007669"/>
    <property type="project" value="UniProtKB-EC"/>
</dbReference>
<dbReference type="InterPro" id="IPR013785">
    <property type="entry name" value="Aldolase_TIM"/>
</dbReference>
<dbReference type="GO" id="GO:0005829">
    <property type="term" value="C:cytosol"/>
    <property type="evidence" value="ECO:0007669"/>
    <property type="project" value="TreeGrafter"/>
</dbReference>
<dbReference type="EMBL" id="CAEZXS010000205">
    <property type="protein sequence ID" value="CAB4710851.1"/>
    <property type="molecule type" value="Genomic_DNA"/>
</dbReference>
<evidence type="ECO:0000256" key="9">
    <source>
        <dbReference type="ARBA" id="ARBA00047651"/>
    </source>
</evidence>
<keyword evidence="6" id="KW-0456">Lyase</keyword>
<keyword evidence="7" id="KW-0627">Porphyrin biosynthesis</keyword>
<dbReference type="PIRSF" id="PIRSF001415">
    <property type="entry name" value="Porphbilin_synth"/>
    <property type="match status" value="1"/>
</dbReference>
<evidence type="ECO:0000256" key="2">
    <source>
        <dbReference type="ARBA" id="ARBA00008055"/>
    </source>
</evidence>
<dbReference type="InterPro" id="IPR030656">
    <property type="entry name" value="ALAD_AS"/>
</dbReference>
<dbReference type="InterPro" id="IPR001731">
    <property type="entry name" value="ALAD"/>
</dbReference>
<keyword evidence="5" id="KW-0350">Heme biosynthesis</keyword>
<dbReference type="EC" id="4.2.1.24" evidence="3"/>
<reference evidence="10" key="1">
    <citation type="submission" date="2020-05" db="EMBL/GenBank/DDBJ databases">
        <authorList>
            <person name="Chiriac C."/>
            <person name="Salcher M."/>
            <person name="Ghai R."/>
            <person name="Kavagutti S V."/>
        </authorList>
    </citation>
    <scope>NUCLEOTIDE SEQUENCE</scope>
</reference>
<evidence type="ECO:0000256" key="4">
    <source>
        <dbReference type="ARBA" id="ARBA00020771"/>
    </source>
</evidence>
<sequence length="326" mass="35539">MTFPQHRLRRLRRTPALRRLVAETRLGVDDLVAPLFVREGLDQPVPISSLPGVVQHSRSSLRAEVAELVSLGVNAVILFGIPESKDARGSGASDADGIVQVAIRELRDEFGDQIVLMADLCLDEYTDHGHCGLLTAHGEVDNDATLERYSEVAVAQAQAGVDICAPSGMMDGQVMAIREALDSTGSDQVSILAYSAKYASGLYGPFREAVDVEIADGGDRKSYQQDFHNLRESLEEIRADLDEGADMVMVKPALTYLDVLARARFEFDVPLAAYHVSGEYAMIHAAAERGWIDGELVALEQITAIKRAGADFILTYFARSLAESFQ</sequence>
<evidence type="ECO:0000256" key="6">
    <source>
        <dbReference type="ARBA" id="ARBA00023239"/>
    </source>
</evidence>
<comment type="similarity">
    <text evidence="2">Belongs to the ALAD family.</text>
</comment>
<dbReference type="SUPFAM" id="SSF51569">
    <property type="entry name" value="Aldolase"/>
    <property type="match status" value="1"/>
</dbReference>
<comment type="catalytic activity">
    <reaction evidence="9">
        <text>2 5-aminolevulinate = porphobilinogen + 2 H2O + H(+)</text>
        <dbReference type="Rhea" id="RHEA:24064"/>
        <dbReference type="ChEBI" id="CHEBI:15377"/>
        <dbReference type="ChEBI" id="CHEBI:15378"/>
        <dbReference type="ChEBI" id="CHEBI:58126"/>
        <dbReference type="ChEBI" id="CHEBI:356416"/>
        <dbReference type="EC" id="4.2.1.24"/>
    </reaction>
</comment>
<dbReference type="UniPathway" id="UPA00251">
    <property type="reaction ID" value="UER00318"/>
</dbReference>
<comment type="pathway">
    <text evidence="1">Porphyrin-containing compound metabolism; protoporphyrin-IX biosynthesis; coproporphyrinogen-III from 5-aminolevulinate: step 1/4.</text>
</comment>
<evidence type="ECO:0000256" key="8">
    <source>
        <dbReference type="ARBA" id="ARBA00032837"/>
    </source>
</evidence>